<proteinExistence type="predicted"/>
<dbReference type="Proteomes" id="UP000000466">
    <property type="component" value="Chromosome"/>
</dbReference>
<dbReference type="AlphaFoldDB" id="K4KKR4"/>
<keyword evidence="2" id="KW-1185">Reference proteome</keyword>
<keyword evidence="1" id="KW-0812">Transmembrane</keyword>
<protein>
    <submittedName>
        <fullName evidence="1">Transmembrane protein</fullName>
    </submittedName>
</protein>
<accession>K4KKR4</accession>
<reference evidence="1 2" key="1">
    <citation type="journal article" date="2013" name="Genome Announc.">
        <title>Complete genome sequence of Simiduia agarivorans SA1(T), a marine bacterium able to degrade a variety of polysaccharides.</title>
        <authorList>
            <person name="Lin S.Y."/>
            <person name="Shieh W.Y."/>
            <person name="Chen J.S."/>
            <person name="Tang S.L."/>
        </authorList>
    </citation>
    <scope>NUCLEOTIDE SEQUENCE [LARGE SCALE GENOMIC DNA]</scope>
    <source>
        <strain evidence="2">DSM 21679 / JCM 13881 / BCRC 17597 / SA1</strain>
    </source>
</reference>
<dbReference type="InterPro" id="IPR025293">
    <property type="entry name" value="YfiR/HmsC-like"/>
</dbReference>
<evidence type="ECO:0000313" key="1">
    <source>
        <dbReference type="EMBL" id="AFU99611.2"/>
    </source>
</evidence>
<dbReference type="EMBL" id="CP003746">
    <property type="protein sequence ID" value="AFU99611.2"/>
    <property type="molecule type" value="Genomic_DNA"/>
</dbReference>
<sequence length="152" mass="16601">MLALMPNADAIAQNRTASLKAAYIYYFTKFVYWPEESEARTVCISGEDPELSVELNKVKLKAGDALSVRWLPTGETANHCDLLFWVQGNWNHPPAMSGTLLVVDEGLDSSDAAVSLVMSGTKLSFDINRGNAKTNNIEISAKLLGLAREVNP</sequence>
<dbReference type="KEGG" id="saga:M5M_12255"/>
<organism evidence="1 2">
    <name type="scientific">Simiduia agarivorans (strain DSM 21679 / JCM 13881 / BCRC 17597 / SA1)</name>
    <dbReference type="NCBI Taxonomy" id="1117647"/>
    <lineage>
        <taxon>Bacteria</taxon>
        <taxon>Pseudomonadati</taxon>
        <taxon>Pseudomonadota</taxon>
        <taxon>Gammaproteobacteria</taxon>
        <taxon>Cellvibrionales</taxon>
        <taxon>Cellvibrionaceae</taxon>
        <taxon>Simiduia</taxon>
    </lineage>
</organism>
<dbReference type="STRING" id="1117647.M5M_12255"/>
<evidence type="ECO:0000313" key="2">
    <source>
        <dbReference type="Proteomes" id="UP000000466"/>
    </source>
</evidence>
<gene>
    <name evidence="1" type="ordered locus">M5M_12255</name>
</gene>
<dbReference type="Pfam" id="PF13689">
    <property type="entry name" value="DUF4154"/>
    <property type="match status" value="1"/>
</dbReference>
<keyword evidence="1" id="KW-0472">Membrane</keyword>
<name>K4KKR4_SIMAS</name>
<dbReference type="HOGENOM" id="CLU_1721114_0_0_6"/>